<evidence type="ECO:0000313" key="4">
    <source>
        <dbReference type="Proteomes" id="UP001589814"/>
    </source>
</evidence>
<keyword evidence="4" id="KW-1185">Reference proteome</keyword>
<dbReference type="RefSeq" id="WP_019951746.1">
    <property type="nucleotide sequence ID" value="NZ_JBHLVX010000023.1"/>
</dbReference>
<sequence>MSLPIHWHDSAIADLLELITYIAERDPQAARRLRTRLETAIASVAEHPYRHQVGREPGTREIVAHPNFIVVYQVTDRIEVTSVVHARQNYP</sequence>
<dbReference type="InterPro" id="IPR051803">
    <property type="entry name" value="TA_system_RelE-like_toxin"/>
</dbReference>
<dbReference type="EMBL" id="JBHLVX010000023">
    <property type="protein sequence ID" value="MFC0267779.1"/>
    <property type="molecule type" value="Genomic_DNA"/>
</dbReference>
<dbReference type="InterPro" id="IPR007712">
    <property type="entry name" value="RelE/ParE_toxin"/>
</dbReference>
<name>A0ABV6G2H7_9GAMM</name>
<dbReference type="Pfam" id="PF05016">
    <property type="entry name" value="ParE_toxin"/>
    <property type="match status" value="1"/>
</dbReference>
<evidence type="ECO:0000256" key="1">
    <source>
        <dbReference type="ARBA" id="ARBA00006226"/>
    </source>
</evidence>
<dbReference type="Gene3D" id="3.30.2310.20">
    <property type="entry name" value="RelE-like"/>
    <property type="match status" value="1"/>
</dbReference>
<dbReference type="PANTHER" id="PTHR33755">
    <property type="entry name" value="TOXIN PARE1-RELATED"/>
    <property type="match status" value="1"/>
</dbReference>
<reference evidence="3 4" key="1">
    <citation type="submission" date="2024-09" db="EMBL/GenBank/DDBJ databases">
        <authorList>
            <person name="Sun Q."/>
            <person name="Mori K."/>
        </authorList>
    </citation>
    <scope>NUCLEOTIDE SEQUENCE [LARGE SCALE GENOMIC DNA]</scope>
    <source>
        <strain evidence="3 4">CCM 7415</strain>
    </source>
</reference>
<gene>
    <name evidence="3" type="ORF">ACFFHW_07215</name>
</gene>
<organism evidence="3 4">
    <name type="scientific">Kushneria aurantia</name>
    <dbReference type="NCBI Taxonomy" id="504092"/>
    <lineage>
        <taxon>Bacteria</taxon>
        <taxon>Pseudomonadati</taxon>
        <taxon>Pseudomonadota</taxon>
        <taxon>Gammaproteobacteria</taxon>
        <taxon>Oceanospirillales</taxon>
        <taxon>Halomonadaceae</taxon>
        <taxon>Kushneria</taxon>
    </lineage>
</organism>
<evidence type="ECO:0000256" key="2">
    <source>
        <dbReference type="ARBA" id="ARBA00022649"/>
    </source>
</evidence>
<protein>
    <submittedName>
        <fullName evidence="3">Type II toxin-antitoxin system RelE/ParE family toxin</fullName>
    </submittedName>
</protein>
<comment type="similarity">
    <text evidence="1">Belongs to the RelE toxin family.</text>
</comment>
<keyword evidence="2" id="KW-1277">Toxin-antitoxin system</keyword>
<comment type="caution">
    <text evidence="3">The sequence shown here is derived from an EMBL/GenBank/DDBJ whole genome shotgun (WGS) entry which is preliminary data.</text>
</comment>
<accession>A0ABV6G2H7</accession>
<proteinExistence type="inferred from homology"/>
<evidence type="ECO:0000313" key="3">
    <source>
        <dbReference type="EMBL" id="MFC0267779.1"/>
    </source>
</evidence>
<dbReference type="InterPro" id="IPR035093">
    <property type="entry name" value="RelE/ParE_toxin_dom_sf"/>
</dbReference>
<dbReference type="Proteomes" id="UP001589814">
    <property type="component" value="Unassembled WGS sequence"/>
</dbReference>